<dbReference type="PROSITE" id="PS50043">
    <property type="entry name" value="HTH_LUXR_2"/>
    <property type="match status" value="1"/>
</dbReference>
<keyword evidence="1" id="KW-0805">Transcription regulation</keyword>
<feature type="region of interest" description="Disordered" evidence="4">
    <location>
        <begin position="19"/>
        <end position="43"/>
    </location>
</feature>
<evidence type="ECO:0000256" key="3">
    <source>
        <dbReference type="ARBA" id="ARBA00023163"/>
    </source>
</evidence>
<proteinExistence type="predicted"/>
<dbReference type="AlphaFoldDB" id="A0A1B2HW17"/>
<evidence type="ECO:0000313" key="7">
    <source>
        <dbReference type="Proteomes" id="UP000093053"/>
    </source>
</evidence>
<feature type="compositionally biased region" description="Low complexity" evidence="4">
    <location>
        <begin position="31"/>
        <end position="43"/>
    </location>
</feature>
<dbReference type="SMART" id="SM00421">
    <property type="entry name" value="HTH_LUXR"/>
    <property type="match status" value="1"/>
</dbReference>
<reference evidence="6 7" key="1">
    <citation type="submission" date="2016-07" db="EMBL/GenBank/DDBJ databases">
        <title>Complete genome sequence of the Lentzea guizhouensis DHS C013.</title>
        <authorList>
            <person name="Cao C."/>
        </authorList>
    </citation>
    <scope>NUCLEOTIDE SEQUENCE [LARGE SCALE GENOMIC DNA]</scope>
    <source>
        <strain evidence="6 7">DHS C013</strain>
    </source>
</reference>
<evidence type="ECO:0000256" key="2">
    <source>
        <dbReference type="ARBA" id="ARBA00023125"/>
    </source>
</evidence>
<evidence type="ECO:0000313" key="6">
    <source>
        <dbReference type="EMBL" id="ANZ41929.1"/>
    </source>
</evidence>
<dbReference type="GO" id="GO:0003677">
    <property type="term" value="F:DNA binding"/>
    <property type="evidence" value="ECO:0007669"/>
    <property type="project" value="UniProtKB-KW"/>
</dbReference>
<gene>
    <name evidence="6" type="ORF">BBK82_44360</name>
</gene>
<dbReference type="PANTHER" id="PTHR44688">
    <property type="entry name" value="DNA-BINDING TRANSCRIPTIONAL ACTIVATOR DEVR_DOSR"/>
    <property type="match status" value="1"/>
</dbReference>
<dbReference type="Pfam" id="PF00196">
    <property type="entry name" value="GerE"/>
    <property type="match status" value="1"/>
</dbReference>
<keyword evidence="2" id="KW-0238">DNA-binding</keyword>
<dbReference type="CDD" id="cd06170">
    <property type="entry name" value="LuxR_C_like"/>
    <property type="match status" value="1"/>
</dbReference>
<dbReference type="EMBL" id="CP016793">
    <property type="protein sequence ID" value="ANZ41929.1"/>
    <property type="molecule type" value="Genomic_DNA"/>
</dbReference>
<evidence type="ECO:0000259" key="5">
    <source>
        <dbReference type="PROSITE" id="PS50043"/>
    </source>
</evidence>
<dbReference type="InterPro" id="IPR036388">
    <property type="entry name" value="WH-like_DNA-bd_sf"/>
</dbReference>
<dbReference type="SUPFAM" id="SSF46894">
    <property type="entry name" value="C-terminal effector domain of the bipartite response regulators"/>
    <property type="match status" value="1"/>
</dbReference>
<accession>A0A1B2HW17</accession>
<keyword evidence="3" id="KW-0804">Transcription</keyword>
<feature type="domain" description="HTH luxR-type" evidence="5">
    <location>
        <begin position="202"/>
        <end position="267"/>
    </location>
</feature>
<dbReference type="STRING" id="1586287.BBK82_44360"/>
<dbReference type="Gene3D" id="1.10.10.10">
    <property type="entry name" value="Winged helix-like DNA-binding domain superfamily/Winged helix DNA-binding domain"/>
    <property type="match status" value="1"/>
</dbReference>
<dbReference type="RefSeq" id="WP_065920264.1">
    <property type="nucleotide sequence ID" value="NZ_CP016793.1"/>
</dbReference>
<evidence type="ECO:0000256" key="4">
    <source>
        <dbReference type="SAM" id="MobiDB-lite"/>
    </source>
</evidence>
<dbReference type="InterPro" id="IPR000792">
    <property type="entry name" value="Tscrpt_reg_LuxR_C"/>
</dbReference>
<organism evidence="6 7">
    <name type="scientific">Lentzea guizhouensis</name>
    <dbReference type="NCBI Taxonomy" id="1586287"/>
    <lineage>
        <taxon>Bacteria</taxon>
        <taxon>Bacillati</taxon>
        <taxon>Actinomycetota</taxon>
        <taxon>Actinomycetes</taxon>
        <taxon>Pseudonocardiales</taxon>
        <taxon>Pseudonocardiaceae</taxon>
        <taxon>Lentzea</taxon>
    </lineage>
</organism>
<dbReference type="Proteomes" id="UP000093053">
    <property type="component" value="Chromosome"/>
</dbReference>
<dbReference type="PROSITE" id="PS00622">
    <property type="entry name" value="HTH_LUXR_1"/>
    <property type="match status" value="1"/>
</dbReference>
<dbReference type="PRINTS" id="PR00038">
    <property type="entry name" value="HTHLUXR"/>
</dbReference>
<dbReference type="PANTHER" id="PTHR44688:SF16">
    <property type="entry name" value="DNA-BINDING TRANSCRIPTIONAL ACTIVATOR DEVR_DOSR"/>
    <property type="match status" value="1"/>
</dbReference>
<dbReference type="GO" id="GO:0006355">
    <property type="term" value="P:regulation of DNA-templated transcription"/>
    <property type="evidence" value="ECO:0007669"/>
    <property type="project" value="InterPro"/>
</dbReference>
<keyword evidence="7" id="KW-1185">Reference proteome</keyword>
<sequence>MHGLAAVLAELAACARLRGRRRPRRSAERTGLAAGPAGPGHRPARRALAALGEGRYTDAFAAVRRVHDPRPAYQLALRRYTLPELAEAAVRSGHADEAAKLVEGLDSATTSPALASGLRYARALLASDEDAESLFTTALDAHDTTGWDRARVQLAFGAWLRRQRRATHARPHLKAAAEAFEAFGTVGWAARAREELRASGETRRGGGGLTEHELTIARLAADGLTNKEIGERMNLSHRTVSTHLHRIFPKLGVTARSELGAALAGQNR</sequence>
<protein>
    <recommendedName>
        <fullName evidence="5">HTH luxR-type domain-containing protein</fullName>
    </recommendedName>
</protein>
<dbReference type="KEGG" id="led:BBK82_44360"/>
<evidence type="ECO:0000256" key="1">
    <source>
        <dbReference type="ARBA" id="ARBA00023015"/>
    </source>
</evidence>
<dbReference type="InterPro" id="IPR016032">
    <property type="entry name" value="Sig_transdc_resp-reg_C-effctor"/>
</dbReference>
<name>A0A1B2HW17_9PSEU</name>